<evidence type="ECO:0000256" key="4">
    <source>
        <dbReference type="ARBA" id="ARBA00012483"/>
    </source>
</evidence>
<evidence type="ECO:0000256" key="5">
    <source>
        <dbReference type="ARBA" id="ARBA00022490"/>
    </source>
</evidence>
<dbReference type="InterPro" id="IPR006573">
    <property type="entry name" value="NHR_dom"/>
</dbReference>
<dbReference type="Gene3D" id="2.60.120.920">
    <property type="match status" value="2"/>
</dbReference>
<keyword evidence="7" id="KW-0479">Metal-binding</keyword>
<dbReference type="Gene3D" id="3.30.40.10">
    <property type="entry name" value="Zinc/RING finger domain, C3HC4 (zinc finger)"/>
    <property type="match status" value="1"/>
</dbReference>
<feature type="region of interest" description="Disordered" evidence="14">
    <location>
        <begin position="480"/>
        <end position="507"/>
    </location>
</feature>
<feature type="domain" description="RING-type" evidence="15">
    <location>
        <begin position="515"/>
        <end position="555"/>
    </location>
</feature>
<dbReference type="GO" id="GO:0008270">
    <property type="term" value="F:zinc ion binding"/>
    <property type="evidence" value="ECO:0007669"/>
    <property type="project" value="UniProtKB-KW"/>
</dbReference>
<evidence type="ECO:0000313" key="18">
    <source>
        <dbReference type="Proteomes" id="UP000242188"/>
    </source>
</evidence>
<dbReference type="SMART" id="SM00588">
    <property type="entry name" value="NEUZ"/>
    <property type="match status" value="2"/>
</dbReference>
<dbReference type="PANTHER" id="PTHR12429:SF6">
    <property type="entry name" value="PROTEIN NEURALIZED"/>
    <property type="match status" value="1"/>
</dbReference>
<dbReference type="InterPro" id="IPR043136">
    <property type="entry name" value="B30.2/SPRY_sf"/>
</dbReference>
<comment type="catalytic activity">
    <reaction evidence="1">
        <text>S-ubiquitinyl-[E2 ubiquitin-conjugating enzyme]-L-cysteine + [acceptor protein]-L-lysine = [E2 ubiquitin-conjugating enzyme]-L-cysteine + N(6)-ubiquitinyl-[acceptor protein]-L-lysine.</text>
        <dbReference type="EC" id="2.3.2.27"/>
    </reaction>
</comment>
<dbReference type="FunFam" id="3.30.40.10:FF:000056">
    <property type="entry name" value="Putative E3 ubiquitin-protein ligase NEURL1B"/>
    <property type="match status" value="1"/>
</dbReference>
<dbReference type="PANTHER" id="PTHR12429">
    <property type="entry name" value="NEURALIZED"/>
    <property type="match status" value="1"/>
</dbReference>
<evidence type="ECO:0000256" key="3">
    <source>
        <dbReference type="ARBA" id="ARBA00004906"/>
    </source>
</evidence>
<accession>A0A210Q560</accession>
<dbReference type="SMART" id="SM00184">
    <property type="entry name" value="RING"/>
    <property type="match status" value="1"/>
</dbReference>
<dbReference type="EC" id="2.3.2.27" evidence="4"/>
<feature type="domain" description="NHR" evidence="16">
    <location>
        <begin position="36"/>
        <end position="191"/>
    </location>
</feature>
<evidence type="ECO:0000256" key="12">
    <source>
        <dbReference type="ARBA" id="ARBA00022976"/>
    </source>
</evidence>
<dbReference type="FunFam" id="2.60.120.920:FF:000005">
    <property type="entry name" value="Putative E3 ubiquitin-protein ligase NEURL1B"/>
    <property type="match status" value="2"/>
</dbReference>
<comment type="subcellular location">
    <subcellularLocation>
        <location evidence="2">Cytoplasm</location>
    </subcellularLocation>
</comment>
<feature type="domain" description="NHR" evidence="16">
    <location>
        <begin position="251"/>
        <end position="406"/>
    </location>
</feature>
<keyword evidence="12" id="KW-0914">Notch signaling pathway</keyword>
<comment type="pathway">
    <text evidence="3">Protein modification; protein ubiquitination.</text>
</comment>
<evidence type="ECO:0000259" key="15">
    <source>
        <dbReference type="PROSITE" id="PS50089"/>
    </source>
</evidence>
<dbReference type="OrthoDB" id="6078042at2759"/>
<organism evidence="17 18">
    <name type="scientific">Mizuhopecten yessoensis</name>
    <name type="common">Japanese scallop</name>
    <name type="synonym">Patinopecten yessoensis</name>
    <dbReference type="NCBI Taxonomy" id="6573"/>
    <lineage>
        <taxon>Eukaryota</taxon>
        <taxon>Metazoa</taxon>
        <taxon>Spiralia</taxon>
        <taxon>Lophotrochozoa</taxon>
        <taxon>Mollusca</taxon>
        <taxon>Bivalvia</taxon>
        <taxon>Autobranchia</taxon>
        <taxon>Pteriomorphia</taxon>
        <taxon>Pectinida</taxon>
        <taxon>Pectinoidea</taxon>
        <taxon>Pectinidae</taxon>
        <taxon>Mizuhopecten</taxon>
    </lineage>
</organism>
<dbReference type="STRING" id="6573.A0A210Q560"/>
<evidence type="ECO:0000256" key="8">
    <source>
        <dbReference type="ARBA" id="ARBA00022737"/>
    </source>
</evidence>
<keyword evidence="10" id="KW-0833">Ubl conjugation pathway</keyword>
<evidence type="ECO:0000256" key="11">
    <source>
        <dbReference type="ARBA" id="ARBA00022833"/>
    </source>
</evidence>
<evidence type="ECO:0000256" key="2">
    <source>
        <dbReference type="ARBA" id="ARBA00004496"/>
    </source>
</evidence>
<dbReference type="InterPro" id="IPR013083">
    <property type="entry name" value="Znf_RING/FYVE/PHD"/>
</dbReference>
<keyword evidence="8" id="KW-0677">Repeat</keyword>
<dbReference type="GO" id="GO:0007219">
    <property type="term" value="P:Notch signaling pathway"/>
    <property type="evidence" value="ECO:0007669"/>
    <property type="project" value="UniProtKB-KW"/>
</dbReference>
<evidence type="ECO:0000256" key="6">
    <source>
        <dbReference type="ARBA" id="ARBA00022679"/>
    </source>
</evidence>
<gene>
    <name evidence="17" type="ORF">KP79_PYT17596</name>
</gene>
<evidence type="ECO:0000313" key="17">
    <source>
        <dbReference type="EMBL" id="OWF43868.1"/>
    </source>
</evidence>
<keyword evidence="6" id="KW-0808">Transferase</keyword>
<dbReference type="EMBL" id="NEDP02004990">
    <property type="protein sequence ID" value="OWF43868.1"/>
    <property type="molecule type" value="Genomic_DNA"/>
</dbReference>
<evidence type="ECO:0000259" key="16">
    <source>
        <dbReference type="PROSITE" id="PS51065"/>
    </source>
</evidence>
<evidence type="ECO:0000256" key="9">
    <source>
        <dbReference type="ARBA" id="ARBA00022771"/>
    </source>
</evidence>
<evidence type="ECO:0000256" key="14">
    <source>
        <dbReference type="SAM" id="MobiDB-lite"/>
    </source>
</evidence>
<keyword evidence="5" id="KW-0963">Cytoplasm</keyword>
<protein>
    <recommendedName>
        <fullName evidence="4">RING-type E3 ubiquitin transferase</fullName>
        <ecNumber evidence="4">2.3.2.27</ecNumber>
    </recommendedName>
</protein>
<dbReference type="CDD" id="cd16647">
    <property type="entry name" value="mRING-HC-C3HC5_NEU1"/>
    <property type="match status" value="1"/>
</dbReference>
<dbReference type="PROSITE" id="PS51065">
    <property type="entry name" value="NHR"/>
    <property type="match status" value="2"/>
</dbReference>
<evidence type="ECO:0000256" key="10">
    <source>
        <dbReference type="ARBA" id="ARBA00022786"/>
    </source>
</evidence>
<dbReference type="Proteomes" id="UP000242188">
    <property type="component" value="Unassembled WGS sequence"/>
</dbReference>
<keyword evidence="18" id="KW-1185">Reference proteome</keyword>
<dbReference type="AlphaFoldDB" id="A0A210Q560"/>
<name>A0A210Q560_MIZYE</name>
<keyword evidence="9 13" id="KW-0863">Zinc-finger</keyword>
<dbReference type="SUPFAM" id="SSF57850">
    <property type="entry name" value="RING/U-box"/>
    <property type="match status" value="1"/>
</dbReference>
<feature type="compositionally biased region" description="Polar residues" evidence="14">
    <location>
        <begin position="490"/>
        <end position="503"/>
    </location>
</feature>
<dbReference type="GO" id="GO:0061630">
    <property type="term" value="F:ubiquitin protein ligase activity"/>
    <property type="evidence" value="ECO:0007669"/>
    <property type="project" value="UniProtKB-EC"/>
</dbReference>
<proteinExistence type="predicted"/>
<dbReference type="PROSITE" id="PS50089">
    <property type="entry name" value="ZF_RING_2"/>
    <property type="match status" value="1"/>
</dbReference>
<dbReference type="Pfam" id="PF07177">
    <property type="entry name" value="Neuralized"/>
    <property type="match status" value="2"/>
</dbReference>
<evidence type="ECO:0000256" key="1">
    <source>
        <dbReference type="ARBA" id="ARBA00000900"/>
    </source>
</evidence>
<evidence type="ECO:0000256" key="13">
    <source>
        <dbReference type="PROSITE-ProRule" id="PRU00175"/>
    </source>
</evidence>
<comment type="caution">
    <text evidence="17">The sequence shown here is derived from an EMBL/GenBank/DDBJ whole genome shotgun (WGS) entry which is preliminary data.</text>
</comment>
<dbReference type="Pfam" id="PF13920">
    <property type="entry name" value="zf-C3HC4_3"/>
    <property type="match status" value="1"/>
</dbReference>
<dbReference type="InterPro" id="IPR001841">
    <property type="entry name" value="Znf_RING"/>
</dbReference>
<sequence>MRVKSLPCDRGKDLMDSPLATGLIGELAGLYQPASPLKFHLICGDNVELNADASIAKRGDSFCKAICFSDRPIAVNEKVYIKFAETSSSWSGVLRFGFTNIDPGSLRGSDLPRYACPDMTNKQGNWAKALAERYATPNNTLHFYVTRNGDVFYGVNGEDVGLFFTGVNTSLPLWALFDIYGNTLAVEFANPEPVRLNNMVMSPTTSSSSSVSANRDLASSLSSLSINSAPNTETPGGFPAIRYYANLTFTPLKWHMLTGKNLQLSSDRVVATRSQDEYCNGYVFSSRPLKCGEKIIIQILGVDRSYVGGLAVGLTTCNPSRVQLDDLPDDSDLLLDRPEYWVVNKDVCRSPDVADELCFHLSNEGELRYSRNNQRVSTLLHVDRTLPLWIFFDVYGNVQKIRPLGTTVHLPPVPPRPRSTSYLGAQNSLTVMLPPRDQQPQAQNLANMTHANVDQSGVPANQNPQPHMLRSYSVPAATLAQMSPGPMDNVQKQPVSTPNTPNIVDNGDSEVRDECTVCYERQVNAALYMCGHLCMCFECAIQVKQRKGGLCPICRQEIKDVIRIYKT</sequence>
<keyword evidence="11" id="KW-0862">Zinc</keyword>
<dbReference type="GO" id="GO:0005737">
    <property type="term" value="C:cytoplasm"/>
    <property type="evidence" value="ECO:0007669"/>
    <property type="project" value="UniProtKB-SubCell"/>
</dbReference>
<evidence type="ECO:0000256" key="7">
    <source>
        <dbReference type="ARBA" id="ARBA00022723"/>
    </source>
</evidence>
<dbReference type="InterPro" id="IPR037962">
    <property type="entry name" value="Neuralized"/>
</dbReference>
<reference evidence="17 18" key="1">
    <citation type="journal article" date="2017" name="Nat. Ecol. Evol.">
        <title>Scallop genome provides insights into evolution of bilaterian karyotype and development.</title>
        <authorList>
            <person name="Wang S."/>
            <person name="Zhang J."/>
            <person name="Jiao W."/>
            <person name="Li J."/>
            <person name="Xun X."/>
            <person name="Sun Y."/>
            <person name="Guo X."/>
            <person name="Huan P."/>
            <person name="Dong B."/>
            <person name="Zhang L."/>
            <person name="Hu X."/>
            <person name="Sun X."/>
            <person name="Wang J."/>
            <person name="Zhao C."/>
            <person name="Wang Y."/>
            <person name="Wang D."/>
            <person name="Huang X."/>
            <person name="Wang R."/>
            <person name="Lv J."/>
            <person name="Li Y."/>
            <person name="Zhang Z."/>
            <person name="Liu B."/>
            <person name="Lu W."/>
            <person name="Hui Y."/>
            <person name="Liang J."/>
            <person name="Zhou Z."/>
            <person name="Hou R."/>
            <person name="Li X."/>
            <person name="Liu Y."/>
            <person name="Li H."/>
            <person name="Ning X."/>
            <person name="Lin Y."/>
            <person name="Zhao L."/>
            <person name="Xing Q."/>
            <person name="Dou J."/>
            <person name="Li Y."/>
            <person name="Mao J."/>
            <person name="Guo H."/>
            <person name="Dou H."/>
            <person name="Li T."/>
            <person name="Mu C."/>
            <person name="Jiang W."/>
            <person name="Fu Q."/>
            <person name="Fu X."/>
            <person name="Miao Y."/>
            <person name="Liu J."/>
            <person name="Yu Q."/>
            <person name="Li R."/>
            <person name="Liao H."/>
            <person name="Li X."/>
            <person name="Kong Y."/>
            <person name="Jiang Z."/>
            <person name="Chourrout D."/>
            <person name="Li R."/>
            <person name="Bao Z."/>
        </authorList>
    </citation>
    <scope>NUCLEOTIDE SEQUENCE [LARGE SCALE GENOMIC DNA]</scope>
    <source>
        <strain evidence="17 18">PY_sf001</strain>
    </source>
</reference>